<keyword evidence="1" id="KW-1133">Transmembrane helix</keyword>
<protein>
    <submittedName>
        <fullName evidence="3">CPBP family intramembrane metalloprotease</fullName>
    </submittedName>
</protein>
<dbReference type="GO" id="GO:0080120">
    <property type="term" value="P:CAAX-box protein maturation"/>
    <property type="evidence" value="ECO:0007669"/>
    <property type="project" value="UniProtKB-ARBA"/>
</dbReference>
<feature type="transmembrane region" description="Helical" evidence="1">
    <location>
        <begin position="36"/>
        <end position="61"/>
    </location>
</feature>
<feature type="transmembrane region" description="Helical" evidence="1">
    <location>
        <begin position="122"/>
        <end position="141"/>
    </location>
</feature>
<sequence length="334" mass="36170">MESQPSEPLQSKSSSGSSSPLTYTGYFEQERFSPPLVALAALFALFLIYQIGGAILTILFVGPTSTDISDWSSSAVRLSQALSQIFLLTLPTLMLVSLHTGKGLFSVANLEFLALRQSPPPLALVSASLAIVAMSPFLSYVGDVQLVIMSDVLGWGESIRRMYNQYKALLEGLTAVHSVAEFVFVVIVVALVPAVCEECLFRGYVQKNFSRAMSATRATILTGVIFGLYHINPAQLIPLMLIGVYLSYLRSSSGTLILPMTAHFVNNFFSVLGLIAVRHKDALGLDEAIVKRLHSDEPDISSPTAIFAMLISAGLTLALIGLYQRSLKRCTAIE</sequence>
<evidence type="ECO:0000313" key="3">
    <source>
        <dbReference type="EMBL" id="RFM25458.1"/>
    </source>
</evidence>
<evidence type="ECO:0000313" key="4">
    <source>
        <dbReference type="Proteomes" id="UP000266389"/>
    </source>
</evidence>
<feature type="transmembrane region" description="Helical" evidence="1">
    <location>
        <begin position="81"/>
        <end position="101"/>
    </location>
</feature>
<dbReference type="EMBL" id="PHFL01000001">
    <property type="protein sequence ID" value="RFM25458.1"/>
    <property type="molecule type" value="Genomic_DNA"/>
</dbReference>
<dbReference type="Pfam" id="PF02517">
    <property type="entry name" value="Rce1-like"/>
    <property type="match status" value="1"/>
</dbReference>
<dbReference type="GO" id="GO:0008237">
    <property type="term" value="F:metallopeptidase activity"/>
    <property type="evidence" value="ECO:0007669"/>
    <property type="project" value="UniProtKB-KW"/>
</dbReference>
<feature type="transmembrane region" description="Helical" evidence="1">
    <location>
        <begin position="305"/>
        <end position="323"/>
    </location>
</feature>
<reference evidence="3 4" key="1">
    <citation type="journal article" date="2011" name="ISME J.">
        <title>Community ecology of hot spring cyanobacterial mats: predominant populations and their functional potential.</title>
        <authorList>
            <person name="Klatt C.G."/>
            <person name="Wood J.M."/>
            <person name="Rusch D.B."/>
            <person name="Bateson M.M."/>
            <person name="Hamamura N."/>
            <person name="Heidelberg J.F."/>
            <person name="Grossman A.R."/>
            <person name="Bhaya D."/>
            <person name="Cohan F.M."/>
            <person name="Kuhl M."/>
            <person name="Bryant D.A."/>
            <person name="Ward D.M."/>
        </authorList>
    </citation>
    <scope>NUCLEOTIDE SEQUENCE [LARGE SCALE GENOMIC DNA]</scope>
    <source>
        <strain evidence="3">OS</strain>
    </source>
</reference>
<evidence type="ECO:0000259" key="2">
    <source>
        <dbReference type="Pfam" id="PF02517"/>
    </source>
</evidence>
<keyword evidence="3" id="KW-0482">Metalloprotease</keyword>
<dbReference type="PANTHER" id="PTHR43592">
    <property type="entry name" value="CAAX AMINO TERMINAL PROTEASE"/>
    <property type="match status" value="1"/>
</dbReference>
<proteinExistence type="predicted"/>
<feature type="transmembrane region" description="Helical" evidence="1">
    <location>
        <begin position="234"/>
        <end position="249"/>
    </location>
</feature>
<dbReference type="AlphaFoldDB" id="A0A395M5G7"/>
<dbReference type="Proteomes" id="UP000266389">
    <property type="component" value="Unassembled WGS sequence"/>
</dbReference>
<keyword evidence="3" id="KW-0645">Protease</keyword>
<feature type="transmembrane region" description="Helical" evidence="1">
    <location>
        <begin position="175"/>
        <end position="196"/>
    </location>
</feature>
<accession>A0A395M5G7</accession>
<dbReference type="PANTHER" id="PTHR43592:SF15">
    <property type="entry name" value="CAAX AMINO TERMINAL PROTEASE FAMILY PROTEIN"/>
    <property type="match status" value="1"/>
</dbReference>
<keyword evidence="3" id="KW-0378">Hydrolase</keyword>
<feature type="transmembrane region" description="Helical" evidence="1">
    <location>
        <begin position="256"/>
        <end position="277"/>
    </location>
</feature>
<comment type="caution">
    <text evidence="3">The sequence shown here is derived from an EMBL/GenBank/DDBJ whole genome shotgun (WGS) entry which is preliminary data.</text>
</comment>
<dbReference type="InterPro" id="IPR003675">
    <property type="entry name" value="Rce1/LyrA-like_dom"/>
</dbReference>
<keyword evidence="1" id="KW-0472">Membrane</keyword>
<keyword evidence="1" id="KW-0812">Transmembrane</keyword>
<feature type="domain" description="CAAX prenyl protease 2/Lysostaphin resistance protein A-like" evidence="2">
    <location>
        <begin position="181"/>
        <end position="269"/>
    </location>
</feature>
<organism evidence="3 4">
    <name type="scientific">Candidatus Thermochlorobacter aerophilus</name>
    <dbReference type="NCBI Taxonomy" id="1868324"/>
    <lineage>
        <taxon>Bacteria</taxon>
        <taxon>Pseudomonadati</taxon>
        <taxon>Chlorobiota</taxon>
        <taxon>Chlorobiia</taxon>
        <taxon>Chlorobiales</taxon>
        <taxon>Candidatus Thermochlorobacteriaceae</taxon>
        <taxon>Candidatus Thermochlorobacter</taxon>
    </lineage>
</organism>
<dbReference type="GO" id="GO:0006508">
    <property type="term" value="P:proteolysis"/>
    <property type="evidence" value="ECO:0007669"/>
    <property type="project" value="UniProtKB-KW"/>
</dbReference>
<name>A0A395M5G7_9BACT</name>
<evidence type="ECO:0000256" key="1">
    <source>
        <dbReference type="SAM" id="Phobius"/>
    </source>
</evidence>
<dbReference type="GO" id="GO:0004175">
    <property type="term" value="F:endopeptidase activity"/>
    <property type="evidence" value="ECO:0007669"/>
    <property type="project" value="UniProtKB-ARBA"/>
</dbReference>
<gene>
    <name evidence="3" type="ORF">D0433_00045</name>
</gene>